<evidence type="ECO:0000256" key="1">
    <source>
        <dbReference type="SAM" id="MobiDB-lite"/>
    </source>
</evidence>
<feature type="compositionally biased region" description="Low complexity" evidence="1">
    <location>
        <begin position="45"/>
        <end position="62"/>
    </location>
</feature>
<feature type="compositionally biased region" description="Low complexity" evidence="1">
    <location>
        <begin position="20"/>
        <end position="37"/>
    </location>
</feature>
<gene>
    <name evidence="3" type="ORF">HK105_206065</name>
</gene>
<comment type="caution">
    <text evidence="3">The sequence shown here is derived from an EMBL/GenBank/DDBJ whole genome shotgun (WGS) entry which is preliminary data.</text>
</comment>
<proteinExistence type="predicted"/>
<evidence type="ECO:0000256" key="2">
    <source>
        <dbReference type="SAM" id="SignalP"/>
    </source>
</evidence>
<feature type="signal peptide" evidence="2">
    <location>
        <begin position="1"/>
        <end position="18"/>
    </location>
</feature>
<accession>A0ABR4N4P3</accession>
<name>A0ABR4N4P3_9FUNG</name>
<evidence type="ECO:0000313" key="3">
    <source>
        <dbReference type="EMBL" id="KAL2914498.1"/>
    </source>
</evidence>
<feature type="region of interest" description="Disordered" evidence="1">
    <location>
        <begin position="20"/>
        <end position="62"/>
    </location>
</feature>
<dbReference type="EMBL" id="JADGIZ020000033">
    <property type="protein sequence ID" value="KAL2914498.1"/>
    <property type="molecule type" value="Genomic_DNA"/>
</dbReference>
<organism evidence="3 4">
    <name type="scientific">Polyrhizophydium stewartii</name>
    <dbReference type="NCBI Taxonomy" id="2732419"/>
    <lineage>
        <taxon>Eukaryota</taxon>
        <taxon>Fungi</taxon>
        <taxon>Fungi incertae sedis</taxon>
        <taxon>Chytridiomycota</taxon>
        <taxon>Chytridiomycota incertae sedis</taxon>
        <taxon>Chytridiomycetes</taxon>
        <taxon>Rhizophydiales</taxon>
        <taxon>Rhizophydiales incertae sedis</taxon>
        <taxon>Polyrhizophydium</taxon>
    </lineage>
</organism>
<feature type="chain" id="PRO_5045283706" evidence="2">
    <location>
        <begin position="19"/>
        <end position="209"/>
    </location>
</feature>
<protein>
    <submittedName>
        <fullName evidence="3">Uncharacterized protein</fullName>
    </submittedName>
</protein>
<dbReference type="Proteomes" id="UP001527925">
    <property type="component" value="Unassembled WGS sequence"/>
</dbReference>
<sequence length="209" mass="20140">MLSSLFVAVTTLAVLASAQAPSPSPSAAAAPAASEPASPAPPASDPASGPSSDPASGPAGASTGSPIGFACSPASGSGPSISCARDLRCVLFDQAQPTLGGLCVPNDFEGTDLSSILPSADQFESMFRDLAGSMDSAAGAEGTAPAPAVQAAGRQDSDVIPGRAGMTPEDKVPIKTNAKAQTGAALAPGSGRITTAAMGVALALAAFML</sequence>
<reference evidence="3 4" key="1">
    <citation type="submission" date="2023-09" db="EMBL/GenBank/DDBJ databases">
        <title>Pangenome analysis of Batrachochytrium dendrobatidis and related Chytrids.</title>
        <authorList>
            <person name="Yacoub M.N."/>
            <person name="Stajich J.E."/>
            <person name="James T.Y."/>
        </authorList>
    </citation>
    <scope>NUCLEOTIDE SEQUENCE [LARGE SCALE GENOMIC DNA]</scope>
    <source>
        <strain evidence="3 4">JEL0888</strain>
    </source>
</reference>
<evidence type="ECO:0000313" key="4">
    <source>
        <dbReference type="Proteomes" id="UP001527925"/>
    </source>
</evidence>
<keyword evidence="4" id="KW-1185">Reference proteome</keyword>
<keyword evidence="2" id="KW-0732">Signal</keyword>